<comment type="subcellular location">
    <subcellularLocation>
        <location evidence="1">Nucleus</location>
    </subcellularLocation>
</comment>
<sequence length="289" mass="33385">MRKETYLPRELGLLAASMLFLLTIDIFYNTKEWQIHFRGALSMLQTMKKLGNGDQNLDPSVYFAQLTKLTYLFSTLYVYDDDVCNKYISVVDLDCIQFSTDQEMQSLIYRNLGVTESMITCLAEVVKYLQLGETVKTIDAIQMDIDACEPGKMREYFDSQNGLIVHNQSMIFHTAMRLLFEREAKKQSPFELQDIVNTGVYHLKIDHEITNEFDGVGLLWPVFVIACEATSGEAQRVLQIYLESFQLYTGTSLERAIHIIFAVWERRKHDNNVSWISVVRELDPTILLS</sequence>
<accession>W6MF59</accession>
<protein>
    <submittedName>
        <fullName evidence="4">Uncharacterized protein</fullName>
    </submittedName>
</protein>
<dbReference type="HOGENOM" id="CLU_963334_0_0_1"/>
<evidence type="ECO:0000256" key="2">
    <source>
        <dbReference type="ARBA" id="ARBA00023242"/>
    </source>
</evidence>
<reference evidence="4" key="1">
    <citation type="submission" date="2013-12" db="EMBL/GenBank/DDBJ databases">
        <authorList>
            <person name="Genoscope - CEA"/>
        </authorList>
    </citation>
    <scope>NUCLEOTIDE SEQUENCE</scope>
    <source>
        <strain evidence="4">CBS 1993</strain>
    </source>
</reference>
<proteinExistence type="predicted"/>
<dbReference type="Proteomes" id="UP000019384">
    <property type="component" value="Unassembled WGS sequence"/>
</dbReference>
<name>W6MF59_9ASCO</name>
<evidence type="ECO:0000313" key="5">
    <source>
        <dbReference type="Proteomes" id="UP000019384"/>
    </source>
</evidence>
<reference evidence="4" key="2">
    <citation type="submission" date="2014-02" db="EMBL/GenBank/DDBJ databases">
        <title>Complete DNA sequence of /Kuraishia capsulata/ illustrates novel genomic features among budding yeasts (/Saccharomycotina/).</title>
        <authorList>
            <person name="Morales L."/>
            <person name="Noel B."/>
            <person name="Porcel B."/>
            <person name="Marcet-Houben M."/>
            <person name="Hullo M-F."/>
            <person name="Sacerdot C."/>
            <person name="Tekaia F."/>
            <person name="Leh-Louis V."/>
            <person name="Despons L."/>
            <person name="Khanna V."/>
            <person name="Aury J-M."/>
            <person name="Barbe V."/>
            <person name="Couloux A."/>
            <person name="Labadie K."/>
            <person name="Pelletier E."/>
            <person name="Souciet J-L."/>
            <person name="Boekhout T."/>
            <person name="Gabaldon T."/>
            <person name="Wincker P."/>
            <person name="Dujon B."/>
        </authorList>
    </citation>
    <scope>NUCLEOTIDE SEQUENCE</scope>
    <source>
        <strain evidence="4">CBS 1993</strain>
    </source>
</reference>
<keyword evidence="5" id="KW-1185">Reference proteome</keyword>
<dbReference type="GO" id="GO:0005634">
    <property type="term" value="C:nucleus"/>
    <property type="evidence" value="ECO:0007669"/>
    <property type="project" value="UniProtKB-SubCell"/>
</dbReference>
<dbReference type="STRING" id="1382522.W6MF59"/>
<evidence type="ECO:0000256" key="3">
    <source>
        <dbReference type="SAM" id="Phobius"/>
    </source>
</evidence>
<dbReference type="AlphaFoldDB" id="W6MF59"/>
<keyword evidence="3" id="KW-0472">Membrane</keyword>
<dbReference type="InterPro" id="IPR021858">
    <property type="entry name" value="Fun_TF"/>
</dbReference>
<feature type="transmembrane region" description="Helical" evidence="3">
    <location>
        <begin position="12"/>
        <end position="28"/>
    </location>
</feature>
<evidence type="ECO:0000256" key="1">
    <source>
        <dbReference type="ARBA" id="ARBA00004123"/>
    </source>
</evidence>
<dbReference type="RefSeq" id="XP_022456059.1">
    <property type="nucleotide sequence ID" value="XM_022604497.1"/>
</dbReference>
<dbReference type="GeneID" id="34517447"/>
<dbReference type="EMBL" id="HG793125">
    <property type="protein sequence ID" value="CDK24041.1"/>
    <property type="molecule type" value="Genomic_DNA"/>
</dbReference>
<dbReference type="PANTHER" id="PTHR37534:SF46">
    <property type="entry name" value="ZN(II)2CYS6 TRANSCRIPTION FACTOR (EUROFUNG)"/>
    <property type="match status" value="1"/>
</dbReference>
<keyword evidence="3" id="KW-1133">Transmembrane helix</keyword>
<keyword evidence="3" id="KW-0812">Transmembrane</keyword>
<gene>
    <name evidence="4" type="ORF">KUCA_T00000001001</name>
</gene>
<evidence type="ECO:0000313" key="4">
    <source>
        <dbReference type="EMBL" id="CDK24041.1"/>
    </source>
</evidence>
<dbReference type="Pfam" id="PF11951">
    <property type="entry name" value="Fungal_trans_2"/>
    <property type="match status" value="1"/>
</dbReference>
<dbReference type="PANTHER" id="PTHR37534">
    <property type="entry name" value="TRANSCRIPTIONAL ACTIVATOR PROTEIN UGA3"/>
    <property type="match status" value="1"/>
</dbReference>
<dbReference type="OrthoDB" id="25818at2759"/>
<keyword evidence="2" id="KW-0539">Nucleus</keyword>
<organism evidence="4 5">
    <name type="scientific">Kuraishia capsulata CBS 1993</name>
    <dbReference type="NCBI Taxonomy" id="1382522"/>
    <lineage>
        <taxon>Eukaryota</taxon>
        <taxon>Fungi</taxon>
        <taxon>Dikarya</taxon>
        <taxon>Ascomycota</taxon>
        <taxon>Saccharomycotina</taxon>
        <taxon>Pichiomycetes</taxon>
        <taxon>Pichiales</taxon>
        <taxon>Pichiaceae</taxon>
        <taxon>Kuraishia</taxon>
    </lineage>
</organism>